<dbReference type="FunFam" id="2.30.30.140:FF:000026">
    <property type="entry name" value="SAGA-associated factor 29 homolog"/>
    <property type="match status" value="1"/>
</dbReference>
<sequence length="377" mass="42770">MKGRRGKGNVADNVSQNLDSCSDLTFQNQDSCSNDTNLSTNSSTSQRLKNPIALNESKIRNILKELQTHVKNCQREREKNAPNLNNINKTHEKLSTEDKITPFYRKKLKSMYTNCIKESQNEIRVLRQALDCINQIRLTQNEIRLMQHNKNQILNKNLNGNASDFLPKAGMRRGVLMSILQQAALTLPLWIGEIGQLAPPLCGSVPPESSYICKQGDKVAAKVRSTANLPKKSSNKNEGNIKKKIKDIEETLEDEEENWILAEVVSFNSSTGKYEVDDVDCEDGNEKYVLVKKRIVPLPHWRANPLTDPNAIFPKESFVLALYPQTTCFYRGIVSESPQTPQDDYLILFEDNTYPDGYSPPLNVPQLYVVVDREIKK</sequence>
<dbReference type="OrthoDB" id="10265994at2759"/>
<gene>
    <name evidence="7" type="ORF">BpHYR1_011589</name>
</gene>
<evidence type="ECO:0000256" key="5">
    <source>
        <dbReference type="ARBA" id="ARBA00023242"/>
    </source>
</evidence>
<reference evidence="7 8" key="1">
    <citation type="journal article" date="2018" name="Sci. Rep.">
        <title>Genomic signatures of local adaptation to the degree of environmental predictability in rotifers.</title>
        <authorList>
            <person name="Franch-Gras L."/>
            <person name="Hahn C."/>
            <person name="Garcia-Roger E.M."/>
            <person name="Carmona M.J."/>
            <person name="Serra M."/>
            <person name="Gomez A."/>
        </authorList>
    </citation>
    <scope>NUCLEOTIDE SEQUENCE [LARGE SCALE GENOMIC DNA]</scope>
    <source>
        <strain evidence="7">HYR1</strain>
    </source>
</reference>
<keyword evidence="4" id="KW-0804">Transcription</keyword>
<dbReference type="CDD" id="cd20394">
    <property type="entry name" value="Tudor_SGF29_rpt2"/>
    <property type="match status" value="1"/>
</dbReference>
<dbReference type="Gene3D" id="2.30.30.140">
    <property type="match status" value="2"/>
</dbReference>
<dbReference type="Pfam" id="PF07039">
    <property type="entry name" value="SGF29_Tudor"/>
    <property type="match status" value="1"/>
</dbReference>
<evidence type="ECO:0000256" key="3">
    <source>
        <dbReference type="ARBA" id="ARBA00023054"/>
    </source>
</evidence>
<dbReference type="Proteomes" id="UP000276133">
    <property type="component" value="Unassembled WGS sequence"/>
</dbReference>
<dbReference type="EMBL" id="REGN01002135">
    <property type="protein sequence ID" value="RNA30038.1"/>
    <property type="molecule type" value="Genomic_DNA"/>
</dbReference>
<keyword evidence="5" id="KW-0539">Nucleus</keyword>
<feature type="domain" description="SGF29 C-terminal" evidence="6">
    <location>
        <begin position="209"/>
        <end position="377"/>
    </location>
</feature>
<keyword evidence="8" id="KW-1185">Reference proteome</keyword>
<dbReference type="CDD" id="cd20393">
    <property type="entry name" value="Tudor_SGF29_rpt1"/>
    <property type="match status" value="1"/>
</dbReference>
<protein>
    <submittedName>
        <fullName evidence="7">SAGA-associated factor 29</fullName>
    </submittedName>
</protein>
<organism evidence="7 8">
    <name type="scientific">Brachionus plicatilis</name>
    <name type="common">Marine rotifer</name>
    <name type="synonym">Brachionus muelleri</name>
    <dbReference type="NCBI Taxonomy" id="10195"/>
    <lineage>
        <taxon>Eukaryota</taxon>
        <taxon>Metazoa</taxon>
        <taxon>Spiralia</taxon>
        <taxon>Gnathifera</taxon>
        <taxon>Rotifera</taxon>
        <taxon>Eurotatoria</taxon>
        <taxon>Monogononta</taxon>
        <taxon>Pseudotrocha</taxon>
        <taxon>Ploima</taxon>
        <taxon>Brachionidae</taxon>
        <taxon>Brachionus</taxon>
    </lineage>
</organism>
<keyword evidence="3" id="KW-0175">Coiled coil</keyword>
<dbReference type="GO" id="GO:0005634">
    <property type="term" value="C:nucleus"/>
    <property type="evidence" value="ECO:0007669"/>
    <property type="project" value="UniProtKB-SubCell"/>
</dbReference>
<dbReference type="STRING" id="10195.A0A3M7S327"/>
<proteinExistence type="predicted"/>
<evidence type="ECO:0000256" key="2">
    <source>
        <dbReference type="ARBA" id="ARBA00023015"/>
    </source>
</evidence>
<evidence type="ECO:0000259" key="6">
    <source>
        <dbReference type="PROSITE" id="PS51518"/>
    </source>
</evidence>
<dbReference type="PANTHER" id="PTHR21539:SF0">
    <property type="entry name" value="SAGA-ASSOCIATED FACTOR 29"/>
    <property type="match status" value="1"/>
</dbReference>
<keyword evidence="2" id="KW-0805">Transcription regulation</keyword>
<dbReference type="InterPro" id="IPR037802">
    <property type="entry name" value="SGF29"/>
</dbReference>
<name>A0A3M7S327_BRAPC</name>
<evidence type="ECO:0000313" key="7">
    <source>
        <dbReference type="EMBL" id="RNA30038.1"/>
    </source>
</evidence>
<dbReference type="AlphaFoldDB" id="A0A3M7S327"/>
<comment type="caution">
    <text evidence="7">The sequence shown here is derived from an EMBL/GenBank/DDBJ whole genome shotgun (WGS) entry which is preliminary data.</text>
</comment>
<dbReference type="GO" id="GO:0140672">
    <property type="term" value="C:ATAC complex"/>
    <property type="evidence" value="ECO:0007669"/>
    <property type="project" value="UniProtKB-ARBA"/>
</dbReference>
<dbReference type="PANTHER" id="PTHR21539">
    <property type="entry name" value="SAGA-ASSOCIATED FACTOR 29"/>
    <property type="match status" value="1"/>
</dbReference>
<evidence type="ECO:0000256" key="4">
    <source>
        <dbReference type="ARBA" id="ARBA00023163"/>
    </source>
</evidence>
<evidence type="ECO:0000256" key="1">
    <source>
        <dbReference type="ARBA" id="ARBA00004123"/>
    </source>
</evidence>
<dbReference type="InterPro" id="IPR047288">
    <property type="entry name" value="Tudor_SGF29_rpt1"/>
</dbReference>
<evidence type="ECO:0000313" key="8">
    <source>
        <dbReference type="Proteomes" id="UP000276133"/>
    </source>
</evidence>
<dbReference type="InterPro" id="IPR010750">
    <property type="entry name" value="SGF29_tudor-like_dom"/>
</dbReference>
<accession>A0A3M7S327</accession>
<dbReference type="PROSITE" id="PS51518">
    <property type="entry name" value="SGF29_C"/>
    <property type="match status" value="1"/>
</dbReference>
<dbReference type="GO" id="GO:0000124">
    <property type="term" value="C:SAGA complex"/>
    <property type="evidence" value="ECO:0007669"/>
    <property type="project" value="InterPro"/>
</dbReference>
<dbReference type="FunFam" id="2.30.30.140:FF:000029">
    <property type="entry name" value="SAGA-associated factor 29 homolog"/>
    <property type="match status" value="1"/>
</dbReference>
<comment type="subcellular location">
    <subcellularLocation>
        <location evidence="1">Nucleus</location>
    </subcellularLocation>
</comment>
<dbReference type="InterPro" id="IPR047287">
    <property type="entry name" value="Tudor_SGF29_rpt2"/>
</dbReference>